<dbReference type="InterPro" id="IPR002376">
    <property type="entry name" value="Formyl_transf_N"/>
</dbReference>
<accession>A0A7C1WZC1</accession>
<dbReference type="AlphaFoldDB" id="A0A7C1WZC1"/>
<dbReference type="EMBL" id="DSJL01000002">
    <property type="protein sequence ID" value="HEF64260.1"/>
    <property type="molecule type" value="Genomic_DNA"/>
</dbReference>
<gene>
    <name evidence="2" type="ORF">ENP47_01405</name>
</gene>
<dbReference type="PANTHER" id="PTHR11138">
    <property type="entry name" value="METHIONYL-TRNA FORMYLTRANSFERASE"/>
    <property type="match status" value="1"/>
</dbReference>
<proteinExistence type="predicted"/>
<dbReference type="Gene3D" id="3.40.50.12230">
    <property type="match status" value="1"/>
</dbReference>
<reference evidence="2" key="1">
    <citation type="journal article" date="2020" name="mSystems">
        <title>Genome- and Community-Level Interaction Insights into Carbon Utilization and Element Cycling Functions of Hydrothermarchaeota in Hydrothermal Sediment.</title>
        <authorList>
            <person name="Zhou Z."/>
            <person name="Liu Y."/>
            <person name="Xu W."/>
            <person name="Pan J."/>
            <person name="Luo Z.H."/>
            <person name="Li M."/>
        </authorList>
    </citation>
    <scope>NUCLEOTIDE SEQUENCE [LARGE SCALE GENOMIC DNA]</scope>
    <source>
        <strain evidence="2">SpSt-222</strain>
    </source>
</reference>
<evidence type="ECO:0000313" key="2">
    <source>
        <dbReference type="EMBL" id="HEF64260.1"/>
    </source>
</evidence>
<dbReference type="PANTHER" id="PTHR11138:SF5">
    <property type="entry name" value="METHIONYL-TRNA FORMYLTRANSFERASE, MITOCHONDRIAL"/>
    <property type="match status" value="1"/>
</dbReference>
<name>A0A7C1WZC1_THERO</name>
<feature type="domain" description="Formyl transferase N-terminal" evidence="1">
    <location>
        <begin position="85"/>
        <end position="167"/>
    </location>
</feature>
<dbReference type="Pfam" id="PF00551">
    <property type="entry name" value="Formyl_trans_N"/>
    <property type="match status" value="1"/>
</dbReference>
<dbReference type="SUPFAM" id="SSF53328">
    <property type="entry name" value="Formyltransferase"/>
    <property type="match status" value="1"/>
</dbReference>
<dbReference type="InterPro" id="IPR036477">
    <property type="entry name" value="Formyl_transf_N_sf"/>
</dbReference>
<evidence type="ECO:0000259" key="1">
    <source>
        <dbReference type="Pfam" id="PF00551"/>
    </source>
</evidence>
<comment type="caution">
    <text evidence="2">The sequence shown here is derived from an EMBL/GenBank/DDBJ whole genome shotgun (WGS) entry which is preliminary data.</text>
</comment>
<dbReference type="GO" id="GO:0005829">
    <property type="term" value="C:cytosol"/>
    <property type="evidence" value="ECO:0007669"/>
    <property type="project" value="TreeGrafter"/>
</dbReference>
<protein>
    <recommendedName>
        <fullName evidence="1">Formyl transferase N-terminal domain-containing protein</fullName>
    </recommendedName>
</protein>
<dbReference type="GO" id="GO:0004479">
    <property type="term" value="F:methionyl-tRNA formyltransferase activity"/>
    <property type="evidence" value="ECO:0007669"/>
    <property type="project" value="TreeGrafter"/>
</dbReference>
<organism evidence="2">
    <name type="scientific">Thermomicrobium roseum</name>
    <dbReference type="NCBI Taxonomy" id="500"/>
    <lineage>
        <taxon>Bacteria</taxon>
        <taxon>Pseudomonadati</taxon>
        <taxon>Thermomicrobiota</taxon>
        <taxon>Thermomicrobia</taxon>
        <taxon>Thermomicrobiales</taxon>
        <taxon>Thermomicrobiaceae</taxon>
        <taxon>Thermomicrobium</taxon>
    </lineage>
</organism>
<sequence>MSKSSRLPRVVLWGSLSRQTAVTLHALLQAEIPVQGLIVAGAPPQHPIGSAVPLAIWHTDPYAIARRKNIPIVTINRRSELYELTHTTQLSAELGLVSCFPWKLPKEVAASYPRGMLNIHPSPLPAYRGPAPLFWQYRDGCLTTGVTLHCITEQLDSGPLLAQVHCTLPLAFPGDRLEAWLAWYGVGLLLRVLRGERTAHMTPAESVSSGWAPLPGPEESTIDWTWPCWRAAHFLAGVLPLGYNVTICDRHGQNWHVERFLAWSAHPLVPSRGSSTIVSLEFADGYLTVQARPLYSVERPRRSVRRQ</sequence>